<dbReference type="InterPro" id="IPR011011">
    <property type="entry name" value="Znf_FYVE_PHD"/>
</dbReference>
<evidence type="ECO:0000259" key="8">
    <source>
        <dbReference type="PROSITE" id="PS50826"/>
    </source>
</evidence>
<dbReference type="PANTHER" id="PTHR45956">
    <property type="entry name" value="RUN AND FYVE DOMAIN-CONTAINING PROTEIN 2-LIKE PROTEIN"/>
    <property type="match status" value="1"/>
</dbReference>
<dbReference type="InterPro" id="IPR004012">
    <property type="entry name" value="Run_dom"/>
</dbReference>
<dbReference type="PANTHER" id="PTHR45956:SF6">
    <property type="entry name" value="RUN DOMAIN-CONTAINING PROTEIN"/>
    <property type="match status" value="1"/>
</dbReference>
<evidence type="ECO:0000259" key="7">
    <source>
        <dbReference type="PROSITE" id="PS50178"/>
    </source>
</evidence>
<dbReference type="InterPro" id="IPR013083">
    <property type="entry name" value="Znf_RING/FYVE/PHD"/>
</dbReference>
<dbReference type="InterPro" id="IPR047335">
    <property type="entry name" value="RUFY1-3"/>
</dbReference>
<feature type="coiled-coil region" evidence="6">
    <location>
        <begin position="192"/>
        <end position="219"/>
    </location>
</feature>
<accession>A0A0D6MBY4</accession>
<dbReference type="InterPro" id="IPR037213">
    <property type="entry name" value="Run_dom_sf"/>
</dbReference>
<evidence type="ECO:0000256" key="4">
    <source>
        <dbReference type="ARBA" id="ARBA00023054"/>
    </source>
</evidence>
<dbReference type="Proteomes" id="UP000054495">
    <property type="component" value="Unassembled WGS sequence"/>
</dbReference>
<dbReference type="AlphaFoldDB" id="A0A0D6MBY4"/>
<dbReference type="EMBL" id="KE124819">
    <property type="protein sequence ID" value="EPB78117.1"/>
    <property type="molecule type" value="Genomic_DNA"/>
</dbReference>
<dbReference type="Gene3D" id="1.20.58.900">
    <property type="match status" value="1"/>
</dbReference>
<evidence type="ECO:0000313" key="10">
    <source>
        <dbReference type="Proteomes" id="UP000054495"/>
    </source>
</evidence>
<dbReference type="SUPFAM" id="SSF140741">
    <property type="entry name" value="RUN domain-like"/>
    <property type="match status" value="1"/>
</dbReference>
<feature type="domain" description="FYVE-type" evidence="7">
    <location>
        <begin position="430"/>
        <end position="488"/>
    </location>
</feature>
<dbReference type="GO" id="GO:0005737">
    <property type="term" value="C:cytoplasm"/>
    <property type="evidence" value="ECO:0007669"/>
    <property type="project" value="TreeGrafter"/>
</dbReference>
<dbReference type="PROSITE" id="PS50826">
    <property type="entry name" value="RUN"/>
    <property type="match status" value="1"/>
</dbReference>
<feature type="domain" description="RUN" evidence="8">
    <location>
        <begin position="9"/>
        <end position="145"/>
    </location>
</feature>
<evidence type="ECO:0000313" key="9">
    <source>
        <dbReference type="EMBL" id="EPB78117.1"/>
    </source>
</evidence>
<sequence length="496" mass="56451">MADNNRILECDTQQISDLLMMLEKVLWHGFKAPGQKALIVLRSPDAEMWAAIGRIARTDAAMLETVTCVDQIESLLTPISRLRAFLRLAMMQKKLFDFYTVIANSPLLKTYYESWALLRQEEIVQLTGALLGLSVVDCNLVLEHDHLQDQPLSVDLSLYIRIPTVPTDGEDGVIANGTSSLNKEKKLILDQNNYLEERNRQLQCNVDNLKKKLIALESGNETAGVTVDKELVSFKNIDHPESSRPSGSKEKEWEEERERLLGQIVEREDSLRIVQQQLLDTKKINSDLYDKLKLADDKWRRLERDVARIREQYSQESEALKRTISNLEASNAVLQENVHKKKENDETIRAELEKKYGQHAELVGTLQEKQSALAEEIRELQEKYDCVSERAEESERALEELGGHLSESKLRMLELAEELLPLSDAHWAKDSDVTQCTACSDKFSISKRKHHCRMCGSIFCAACSEGRIKLPSNSKPARVCDQCFNLLKNRQSAAAQ</sequence>
<organism evidence="9 10">
    <name type="scientific">Ancylostoma ceylanicum</name>
    <dbReference type="NCBI Taxonomy" id="53326"/>
    <lineage>
        <taxon>Eukaryota</taxon>
        <taxon>Metazoa</taxon>
        <taxon>Ecdysozoa</taxon>
        <taxon>Nematoda</taxon>
        <taxon>Chromadorea</taxon>
        <taxon>Rhabditida</taxon>
        <taxon>Rhabditina</taxon>
        <taxon>Rhabditomorpha</taxon>
        <taxon>Strongyloidea</taxon>
        <taxon>Ancylostomatidae</taxon>
        <taxon>Ancylostomatinae</taxon>
        <taxon>Ancylostoma</taxon>
    </lineage>
</organism>
<keyword evidence="4 6" id="KW-0175">Coiled coil</keyword>
<feature type="coiled-coil region" evidence="6">
    <location>
        <begin position="292"/>
        <end position="397"/>
    </location>
</feature>
<dbReference type="CDD" id="cd15721">
    <property type="entry name" value="FYVE_RUFY1_like"/>
    <property type="match status" value="1"/>
</dbReference>
<dbReference type="SMART" id="SM00064">
    <property type="entry name" value="FYVE"/>
    <property type="match status" value="1"/>
</dbReference>
<evidence type="ECO:0000256" key="3">
    <source>
        <dbReference type="ARBA" id="ARBA00022833"/>
    </source>
</evidence>
<evidence type="ECO:0000256" key="1">
    <source>
        <dbReference type="ARBA" id="ARBA00022723"/>
    </source>
</evidence>
<dbReference type="InterPro" id="IPR000306">
    <property type="entry name" value="Znf_FYVE"/>
</dbReference>
<gene>
    <name evidence="9" type="ORF">ANCCEY_02757</name>
</gene>
<dbReference type="Pfam" id="PF01363">
    <property type="entry name" value="FYVE"/>
    <property type="match status" value="1"/>
</dbReference>
<dbReference type="GO" id="GO:0008270">
    <property type="term" value="F:zinc ion binding"/>
    <property type="evidence" value="ECO:0007669"/>
    <property type="project" value="UniProtKB-KW"/>
</dbReference>
<evidence type="ECO:0000256" key="2">
    <source>
        <dbReference type="ARBA" id="ARBA00022771"/>
    </source>
</evidence>
<protein>
    <submittedName>
        <fullName evidence="9">FYVE zinc finger</fullName>
    </submittedName>
</protein>
<keyword evidence="10" id="KW-1185">Reference proteome</keyword>
<keyword evidence="2 5" id="KW-0863">Zinc-finger</keyword>
<proteinExistence type="predicted"/>
<name>A0A0D6MBY4_9BILA</name>
<dbReference type="PROSITE" id="PS50178">
    <property type="entry name" value="ZF_FYVE"/>
    <property type="match status" value="1"/>
</dbReference>
<dbReference type="SMART" id="SM00593">
    <property type="entry name" value="RUN"/>
    <property type="match status" value="1"/>
</dbReference>
<keyword evidence="1" id="KW-0479">Metal-binding</keyword>
<evidence type="ECO:0000256" key="5">
    <source>
        <dbReference type="PROSITE-ProRule" id="PRU00091"/>
    </source>
</evidence>
<keyword evidence="3" id="KW-0862">Zinc</keyword>
<dbReference type="Pfam" id="PF02759">
    <property type="entry name" value="RUN"/>
    <property type="match status" value="1"/>
</dbReference>
<dbReference type="SUPFAM" id="SSF57903">
    <property type="entry name" value="FYVE/PHD zinc finger"/>
    <property type="match status" value="1"/>
</dbReference>
<reference evidence="9 10" key="1">
    <citation type="submission" date="2013-05" db="EMBL/GenBank/DDBJ databases">
        <title>Draft genome of the parasitic nematode Anyclostoma ceylanicum.</title>
        <authorList>
            <person name="Mitreva M."/>
        </authorList>
    </citation>
    <scope>NUCLEOTIDE SEQUENCE [LARGE SCALE GENOMIC DNA]</scope>
</reference>
<evidence type="ECO:0000256" key="6">
    <source>
        <dbReference type="SAM" id="Coils"/>
    </source>
</evidence>
<dbReference type="Gene3D" id="3.30.40.10">
    <property type="entry name" value="Zinc/RING finger domain, C3HC4 (zinc finger)"/>
    <property type="match status" value="1"/>
</dbReference>
<dbReference type="InterPro" id="IPR017455">
    <property type="entry name" value="Znf_FYVE-rel"/>
</dbReference>